<accession>A0A0A0MBF4</accession>
<gene>
    <name evidence="1" type="ORF">N791_02710</name>
</gene>
<evidence type="ECO:0000313" key="1">
    <source>
        <dbReference type="EMBL" id="KGO99647.1"/>
    </source>
</evidence>
<dbReference type="AlphaFoldDB" id="A0A0A0MBF4"/>
<dbReference type="STRING" id="1385515.GCA_000423325_00105"/>
<name>A0A0A0MBF4_9GAMM</name>
<evidence type="ECO:0000313" key="2">
    <source>
        <dbReference type="Proteomes" id="UP000030003"/>
    </source>
</evidence>
<keyword evidence="2" id="KW-1185">Reference proteome</keyword>
<sequence length="109" mass="11503">MLIMTTFANAAFATGIQPMEKPALELDGTAVRALAAALPAFAGKAPGSKLDDYIVHVNPAEDGLVQVVFEPRLPEGQPPTLGGSTPAGPEVNVWVRTEDYEVEKTSLAR</sequence>
<protein>
    <submittedName>
        <fullName evidence="1">Uncharacterized protein</fullName>
    </submittedName>
</protein>
<comment type="caution">
    <text evidence="1">The sequence shown here is derived from an EMBL/GenBank/DDBJ whole genome shotgun (WGS) entry which is preliminary data.</text>
</comment>
<proteinExistence type="predicted"/>
<dbReference type="EMBL" id="AVBH01000008">
    <property type="protein sequence ID" value="KGO99647.1"/>
    <property type="molecule type" value="Genomic_DNA"/>
</dbReference>
<organism evidence="1 2">
    <name type="scientific">Lysobacter defluvii IMMIB APB-9 = DSM 18482</name>
    <dbReference type="NCBI Taxonomy" id="1385515"/>
    <lineage>
        <taxon>Bacteria</taxon>
        <taxon>Pseudomonadati</taxon>
        <taxon>Pseudomonadota</taxon>
        <taxon>Gammaproteobacteria</taxon>
        <taxon>Lysobacterales</taxon>
        <taxon>Lysobacteraceae</taxon>
        <taxon>Novilysobacter</taxon>
    </lineage>
</organism>
<dbReference type="Proteomes" id="UP000030003">
    <property type="component" value="Unassembled WGS sequence"/>
</dbReference>
<reference evidence="1 2" key="1">
    <citation type="submission" date="2013-08" db="EMBL/GenBank/DDBJ databases">
        <title>Genomic analysis of Lysobacter defluvii.</title>
        <authorList>
            <person name="Wang Q."/>
            <person name="Wang G."/>
        </authorList>
    </citation>
    <scope>NUCLEOTIDE SEQUENCE [LARGE SCALE GENOMIC DNA]</scope>
    <source>
        <strain evidence="1 2">IMMIB APB-9</strain>
    </source>
</reference>